<dbReference type="AlphaFoldDB" id="A0A096FHJ4"/>
<dbReference type="InterPro" id="IPR039424">
    <property type="entry name" value="SBP_5"/>
</dbReference>
<dbReference type="CDD" id="cd08497">
    <property type="entry name" value="MbnE-like"/>
    <property type="match status" value="1"/>
</dbReference>
<dbReference type="GO" id="GO:1904680">
    <property type="term" value="F:peptide transmembrane transporter activity"/>
    <property type="evidence" value="ECO:0007669"/>
    <property type="project" value="TreeGrafter"/>
</dbReference>
<dbReference type="GO" id="GO:0030288">
    <property type="term" value="C:outer membrane-bounded periplasmic space"/>
    <property type="evidence" value="ECO:0007669"/>
    <property type="project" value="TreeGrafter"/>
</dbReference>
<accession>A0A096FHJ4</accession>
<evidence type="ECO:0000313" key="5">
    <source>
        <dbReference type="Proteomes" id="UP000029553"/>
    </source>
</evidence>
<dbReference type="InterPro" id="IPR030678">
    <property type="entry name" value="Peptide/Ni-bd"/>
</dbReference>
<evidence type="ECO:0000313" key="4">
    <source>
        <dbReference type="EMBL" id="KGH29454.1"/>
    </source>
</evidence>
<evidence type="ECO:0000259" key="3">
    <source>
        <dbReference type="Pfam" id="PF00496"/>
    </source>
</evidence>
<dbReference type="GO" id="GO:0042884">
    <property type="term" value="P:microcin transport"/>
    <property type="evidence" value="ECO:0007669"/>
    <property type="project" value="TreeGrafter"/>
</dbReference>
<dbReference type="Gene3D" id="3.40.190.10">
    <property type="entry name" value="Periplasmic binding protein-like II"/>
    <property type="match status" value="1"/>
</dbReference>
<dbReference type="PIRSF" id="PIRSF002741">
    <property type="entry name" value="MppA"/>
    <property type="match status" value="1"/>
</dbReference>
<dbReference type="SUPFAM" id="SSF53850">
    <property type="entry name" value="Periplasmic binding protein-like II"/>
    <property type="match status" value="1"/>
</dbReference>
<dbReference type="PANTHER" id="PTHR30290:SF64">
    <property type="entry name" value="ABC TRANSPORTER PERIPLASMIC BINDING PROTEIN"/>
    <property type="match status" value="1"/>
</dbReference>
<dbReference type="Pfam" id="PF00496">
    <property type="entry name" value="SBP_bac_5"/>
    <property type="match status" value="1"/>
</dbReference>
<dbReference type="Gene3D" id="3.10.105.10">
    <property type="entry name" value="Dipeptide-binding Protein, Domain 3"/>
    <property type="match status" value="1"/>
</dbReference>
<dbReference type="PANTHER" id="PTHR30290">
    <property type="entry name" value="PERIPLASMIC BINDING COMPONENT OF ABC TRANSPORTER"/>
    <property type="match status" value="1"/>
</dbReference>
<evidence type="ECO:0000256" key="1">
    <source>
        <dbReference type="ARBA" id="ARBA00022729"/>
    </source>
</evidence>
<dbReference type="GO" id="GO:0015833">
    <property type="term" value="P:peptide transport"/>
    <property type="evidence" value="ECO:0007669"/>
    <property type="project" value="TreeGrafter"/>
</dbReference>
<feature type="domain" description="Solute-binding protein family 5" evidence="3">
    <location>
        <begin position="102"/>
        <end position="512"/>
    </location>
</feature>
<name>A0A096FHJ4_COMTE</name>
<gene>
    <name evidence="4" type="ORF">P353_12365</name>
</gene>
<organism evidence="4 5">
    <name type="scientific">Comamonas testosteroni</name>
    <name type="common">Pseudomonas testosteroni</name>
    <dbReference type="NCBI Taxonomy" id="285"/>
    <lineage>
        <taxon>Bacteria</taxon>
        <taxon>Pseudomonadati</taxon>
        <taxon>Pseudomonadota</taxon>
        <taxon>Betaproteobacteria</taxon>
        <taxon>Burkholderiales</taxon>
        <taxon>Comamonadaceae</taxon>
        <taxon>Comamonas</taxon>
    </lineage>
</organism>
<protein>
    <submittedName>
        <fullName evidence="4">Peptide ABC transporter substrate-binding protein</fullName>
    </submittedName>
</protein>
<proteinExistence type="predicted"/>
<dbReference type="InterPro" id="IPR000914">
    <property type="entry name" value="SBP_5_dom"/>
</dbReference>
<sequence length="604" mass="67168">MRHWMICSALIVSSQVATPALAAHGYALWGQPRYAADFKHFDYVNPQAPKGGELRMVSNLRYSTFDKYNPFTIKGSPPAYLADMLFETLLTPSLDETATGYGLLAEDVEVAADGLSATFKLRKQARFHNGKPVLAQDVKHSYETLLSKYVSPGYKTLFAEVAGCDVIDERTVRFRFKKPNRDLPLTVGTLLPVFSRDWGLGADGKPKAFDQVVMDTPIGSGPYKIGPVKFGKDISYVRDPSYWGAALPVRVGLANFDRITIKIYKDGTARLEALKAGEFDLMRINSAGDWARRLTGRRFASGELVKGAFENKLPSGFQSFFLNLRREQLKDVRVREALGLAYDYEWMNRQMFYGAYQRVHGLFGNTACETRGEPTEAELALLTPFKTSLPPATLGPMAQPPRTDTGDGLRGNLRRAQKLLADAGWTVRDGALRNAGGEPMVLEYLDSSESGVKIVSSWMRNLEKLGITLKVRNVDYALYQQRMDKYDFDIVTLNVPGTHNPGQEYAELFGSAAADVEGGSNYVGLKSKAVDAIIAQMAAAKSEQQMLPACHALERIIVQGHYLIPQYYSGTHRMVYDAWRLALPGQIPAYSPGELWAVYAWWAK</sequence>
<feature type="chain" id="PRO_5001919519" evidence="2">
    <location>
        <begin position="23"/>
        <end position="604"/>
    </location>
</feature>
<dbReference type="RefSeq" id="WP_034369439.1">
    <property type="nucleotide sequence ID" value="NZ_AWOR01000046.1"/>
</dbReference>
<evidence type="ECO:0000256" key="2">
    <source>
        <dbReference type="SAM" id="SignalP"/>
    </source>
</evidence>
<dbReference type="Proteomes" id="UP000029553">
    <property type="component" value="Unassembled WGS sequence"/>
</dbReference>
<keyword evidence="1 2" id="KW-0732">Signal</keyword>
<comment type="caution">
    <text evidence="4">The sequence shown here is derived from an EMBL/GenBank/DDBJ whole genome shotgun (WGS) entry which is preliminary data.</text>
</comment>
<reference evidence="4 5" key="1">
    <citation type="submission" date="2013-09" db="EMBL/GenBank/DDBJ databases">
        <title>High correlation between genotypes and phenotypes of environmental bacteria Comamonas testosteroni strains.</title>
        <authorList>
            <person name="Liu L."/>
            <person name="Zhu W."/>
            <person name="Xia X."/>
            <person name="Xu B."/>
            <person name="Luo M."/>
            <person name="Wang G."/>
        </authorList>
    </citation>
    <scope>NUCLEOTIDE SEQUENCE [LARGE SCALE GENOMIC DNA]</scope>
    <source>
        <strain evidence="4 5">JL40</strain>
    </source>
</reference>
<dbReference type="EMBL" id="AWOR01000046">
    <property type="protein sequence ID" value="KGH29454.1"/>
    <property type="molecule type" value="Genomic_DNA"/>
</dbReference>
<feature type="signal peptide" evidence="2">
    <location>
        <begin position="1"/>
        <end position="22"/>
    </location>
</feature>
<dbReference type="GO" id="GO:0043190">
    <property type="term" value="C:ATP-binding cassette (ABC) transporter complex"/>
    <property type="evidence" value="ECO:0007669"/>
    <property type="project" value="InterPro"/>
</dbReference>